<name>A0A7V2ZMG0_9BACT</name>
<sequence length="300" mass="33355">MKKHILILLFVVSAKLTFSQGGIRVDNLPSWEAEKYIKPLATYFGTYFNSGTYHSADVPDFFGFRFSIIGMLTLIPESQRSFKADPRVEGGDGISETATVFGSKGNYYLSNSGFVIYPSGLGMKNIPLGIYQISGSLFDTELMLRYFPTLKFDDLKAGLFGFGLKHEVSRYFPLLPLDISVQLLYNTLLIENKTNDPTDYVKFNSKNFAFNVHASKSIGVLIVYGGLQYESSGLDVSYYFKDPDGVYPSLAGKVYDLSVDGENHFRLTLGSALKLSFFVLSVDANITSQTTFTGGMSFEF</sequence>
<gene>
    <name evidence="1" type="ORF">ENS31_14270</name>
</gene>
<comment type="caution">
    <text evidence="1">The sequence shown here is derived from an EMBL/GenBank/DDBJ whole genome shotgun (WGS) entry which is preliminary data.</text>
</comment>
<proteinExistence type="predicted"/>
<dbReference type="Pfam" id="PF20230">
    <property type="entry name" value="DUF6588"/>
    <property type="match status" value="1"/>
</dbReference>
<organism evidence="1">
    <name type="scientific">Ignavibacterium album</name>
    <dbReference type="NCBI Taxonomy" id="591197"/>
    <lineage>
        <taxon>Bacteria</taxon>
        <taxon>Pseudomonadati</taxon>
        <taxon>Ignavibacteriota</taxon>
        <taxon>Ignavibacteria</taxon>
        <taxon>Ignavibacteriales</taxon>
        <taxon>Ignavibacteriaceae</taxon>
        <taxon>Ignavibacterium</taxon>
    </lineage>
</organism>
<dbReference type="InterPro" id="IPR046495">
    <property type="entry name" value="DUF6588"/>
</dbReference>
<reference evidence="1" key="1">
    <citation type="journal article" date="2020" name="mSystems">
        <title>Genome- and Community-Level Interaction Insights into Carbon Utilization and Element Cycling Functions of Hydrothermarchaeota in Hydrothermal Sediment.</title>
        <authorList>
            <person name="Zhou Z."/>
            <person name="Liu Y."/>
            <person name="Xu W."/>
            <person name="Pan J."/>
            <person name="Luo Z.H."/>
            <person name="Li M."/>
        </authorList>
    </citation>
    <scope>NUCLEOTIDE SEQUENCE [LARGE SCALE GENOMIC DNA]</scope>
    <source>
        <strain evidence="1">SpSt-479</strain>
    </source>
</reference>
<accession>A0A7V2ZMG0</accession>
<dbReference type="AlphaFoldDB" id="A0A7V2ZMG0"/>
<evidence type="ECO:0000313" key="1">
    <source>
        <dbReference type="EMBL" id="HFI92681.1"/>
    </source>
</evidence>
<protein>
    <submittedName>
        <fullName evidence="1">Uncharacterized protein</fullName>
    </submittedName>
</protein>
<dbReference type="EMBL" id="DSUJ01000011">
    <property type="protein sequence ID" value="HFI92681.1"/>
    <property type="molecule type" value="Genomic_DNA"/>
</dbReference>